<dbReference type="AlphaFoldDB" id="X0VNW9"/>
<name>X0VNW9_9ZZZZ</name>
<feature type="non-terminal residue" evidence="1">
    <location>
        <position position="116"/>
    </location>
</feature>
<reference evidence="1" key="1">
    <citation type="journal article" date="2014" name="Front. Microbiol.">
        <title>High frequency of phylogenetically diverse reductive dehalogenase-homologous genes in deep subseafloor sedimentary metagenomes.</title>
        <authorList>
            <person name="Kawai M."/>
            <person name="Futagami T."/>
            <person name="Toyoda A."/>
            <person name="Takaki Y."/>
            <person name="Nishi S."/>
            <person name="Hori S."/>
            <person name="Arai W."/>
            <person name="Tsubouchi T."/>
            <person name="Morono Y."/>
            <person name="Uchiyama I."/>
            <person name="Ito T."/>
            <person name="Fujiyama A."/>
            <person name="Inagaki F."/>
            <person name="Takami H."/>
        </authorList>
    </citation>
    <scope>NUCLEOTIDE SEQUENCE</scope>
    <source>
        <strain evidence="1">Expedition CK06-06</strain>
    </source>
</reference>
<evidence type="ECO:0000313" key="1">
    <source>
        <dbReference type="EMBL" id="GAG14158.1"/>
    </source>
</evidence>
<protein>
    <submittedName>
        <fullName evidence="1">Uncharacterized protein</fullName>
    </submittedName>
</protein>
<proteinExistence type="predicted"/>
<dbReference type="EMBL" id="BARS01037506">
    <property type="protein sequence ID" value="GAG14158.1"/>
    <property type="molecule type" value="Genomic_DNA"/>
</dbReference>
<sequence>MTMGWKYAKPVKEKLMTLEEPGKFLPFDADKRLVEEITSKFDVGAAAKSLQGKDEKEAYEALEELGKEVMKLTIELADTTYMDRTGEMVEKVAKQTGISFPHRLERYVELSILGLR</sequence>
<accession>X0VNW9</accession>
<gene>
    <name evidence="1" type="ORF">S01H1_57509</name>
</gene>
<organism evidence="1">
    <name type="scientific">marine sediment metagenome</name>
    <dbReference type="NCBI Taxonomy" id="412755"/>
    <lineage>
        <taxon>unclassified sequences</taxon>
        <taxon>metagenomes</taxon>
        <taxon>ecological metagenomes</taxon>
    </lineage>
</organism>
<comment type="caution">
    <text evidence="1">The sequence shown here is derived from an EMBL/GenBank/DDBJ whole genome shotgun (WGS) entry which is preliminary data.</text>
</comment>